<accession>A0A2R7Y402</accession>
<dbReference type="Gene3D" id="1.20.1250.20">
    <property type="entry name" value="MFS general substrate transporter like domains"/>
    <property type="match status" value="1"/>
</dbReference>
<feature type="transmembrane region" description="Helical" evidence="1">
    <location>
        <begin position="339"/>
        <end position="358"/>
    </location>
</feature>
<comment type="caution">
    <text evidence="2">The sequence shown here is derived from an EMBL/GenBank/DDBJ whole genome shotgun (WGS) entry which is preliminary data.</text>
</comment>
<dbReference type="AlphaFoldDB" id="A0A2R7Y402"/>
<keyword evidence="1" id="KW-0472">Membrane</keyword>
<evidence type="ECO:0008006" key="4">
    <source>
        <dbReference type="Google" id="ProtNLM"/>
    </source>
</evidence>
<evidence type="ECO:0000256" key="1">
    <source>
        <dbReference type="SAM" id="Phobius"/>
    </source>
</evidence>
<gene>
    <name evidence="2" type="ORF">B7O98_06115</name>
</gene>
<dbReference type="Proteomes" id="UP000244093">
    <property type="component" value="Unassembled WGS sequence"/>
</dbReference>
<dbReference type="InterPro" id="IPR036259">
    <property type="entry name" value="MFS_trans_sf"/>
</dbReference>
<evidence type="ECO:0000313" key="2">
    <source>
        <dbReference type="EMBL" id="PUA32240.1"/>
    </source>
</evidence>
<keyword evidence="1" id="KW-1133">Transmembrane helix</keyword>
<feature type="transmembrane region" description="Helical" evidence="1">
    <location>
        <begin position="123"/>
        <end position="142"/>
    </location>
</feature>
<dbReference type="EMBL" id="NBVN01000004">
    <property type="protein sequence ID" value="PUA32240.1"/>
    <property type="molecule type" value="Genomic_DNA"/>
</dbReference>
<keyword evidence="1" id="KW-0812">Transmembrane</keyword>
<name>A0A2R7Y402_9CREN</name>
<organism evidence="2 3">
    <name type="scientific">Zestosphaera tikiterensis</name>
    <dbReference type="NCBI Taxonomy" id="1973259"/>
    <lineage>
        <taxon>Archaea</taxon>
        <taxon>Thermoproteota</taxon>
        <taxon>Thermoprotei</taxon>
        <taxon>Desulfurococcales</taxon>
        <taxon>Desulfurococcaceae</taxon>
        <taxon>Zestosphaera</taxon>
    </lineage>
</organism>
<evidence type="ECO:0000313" key="3">
    <source>
        <dbReference type="Proteomes" id="UP000244093"/>
    </source>
</evidence>
<feature type="transmembrane region" description="Helical" evidence="1">
    <location>
        <begin position="32"/>
        <end position="54"/>
    </location>
</feature>
<reference evidence="2 3" key="1">
    <citation type="journal article" date="2018" name="Syst. Appl. Microbiol.">
        <title>A new symbiotic nanoarchaeote (Candidatus Nanoclepta minutus) and its host (Zestosphaera tikiterensis gen. nov., sp. nov.) from a New Zealand hot spring.</title>
        <authorList>
            <person name="St John E."/>
            <person name="Liu Y."/>
            <person name="Podar M."/>
            <person name="Stott M.B."/>
            <person name="Meneghin J."/>
            <person name="Chen Z."/>
            <person name="Lagutin K."/>
            <person name="Mitchell K."/>
            <person name="Reysenbach A.L."/>
        </authorList>
    </citation>
    <scope>NUCLEOTIDE SEQUENCE [LARGE SCALE GENOMIC DNA]</scope>
    <source>
        <strain evidence="2">NZ3</strain>
    </source>
</reference>
<feature type="transmembrane region" description="Helical" evidence="1">
    <location>
        <begin position="256"/>
        <end position="275"/>
    </location>
</feature>
<feature type="transmembrane region" description="Helical" evidence="1">
    <location>
        <begin position="148"/>
        <end position="171"/>
    </location>
</feature>
<proteinExistence type="predicted"/>
<protein>
    <recommendedName>
        <fullName evidence="4">Major facilitator superfamily (MFS) profile domain-containing protein</fullName>
    </recommendedName>
</protein>
<feature type="transmembrane region" description="Helical" evidence="1">
    <location>
        <begin position="7"/>
        <end position="26"/>
    </location>
</feature>
<feature type="transmembrane region" description="Helical" evidence="1">
    <location>
        <begin position="364"/>
        <end position="382"/>
    </location>
</feature>
<dbReference type="SUPFAM" id="SSF103473">
    <property type="entry name" value="MFS general substrate transporter"/>
    <property type="match status" value="1"/>
</dbReference>
<feature type="transmembrane region" description="Helical" evidence="1">
    <location>
        <begin position="224"/>
        <end position="244"/>
    </location>
</feature>
<sequence>MSAGAYLALLSFMDLSMYLYIAYTLGVDPLTLGVASALWSASFIFSNAIFNHLVDKGSTKLASLISGSSLIVSSIVLFNSNNVVLCVVMYMLHALATASGRLASNVALLEFSDSDDWSFLNSLMNFLTTFIRGLLLVFFSLGFLTLNILYVTVIALTTLYVITLPNVWVSIERSVFSMSKQLEALSKHVRVVTALTYLVERPYTAAEAFESLWRSSKEFSPVKPLLSVFLLVTGSDTLMAMLPLILRSKIAASDTYMVYGIASLIAAVVLIAVSTCRGSKGMAILAVSARILVFPTLLLLDNLTFLVTFLVLANVFYNIYVTSVYYLYVKATSGYKLSLYNMSLEAGSILGSLIGGYVTFNYGYNYTLIASIIGHIASAIVLI</sequence>
<feature type="transmembrane region" description="Helical" evidence="1">
    <location>
        <begin position="306"/>
        <end position="327"/>
    </location>
</feature>